<gene>
    <name evidence="3" type="ORF">P167DRAFT_499945</name>
</gene>
<evidence type="ECO:0000259" key="2">
    <source>
        <dbReference type="Pfam" id="PF09994"/>
    </source>
</evidence>
<dbReference type="Pfam" id="PF09994">
    <property type="entry name" value="T6SS_Tle1-like_cat"/>
    <property type="match status" value="1"/>
</dbReference>
<proteinExistence type="predicted"/>
<dbReference type="AlphaFoldDB" id="A0A3N4L129"/>
<dbReference type="FunCoup" id="A0A3N4L129">
    <property type="interactions" value="26"/>
</dbReference>
<feature type="region of interest" description="Disordered" evidence="1">
    <location>
        <begin position="283"/>
        <end position="348"/>
    </location>
</feature>
<sequence length="653" mass="73327">MTGPEKMHIRPSSINTHKTHVGERQRKKIILCFDGTGNKFKGNEGDTNILKIFHMLDRSGPEQFYYYQPGIGTYITNGTLSRVHVYSRVKSWCQKAMDAAVGTSFDQHVIGGYKFLMRYYEAGDDIYFFGFSRGAYTARFLAEMLDHVGLVSPGNEEMVLFAWKTFSNWQQRQDGDGWGKKKEEMYNYMKAFRETFARPVRRVRFMGLFDTVNSVPRFEDAWLKRSKGFPYTARSTACVIRHAVGIDERRAKFRQDLVEKIDREVARRRSFNTEKFFKEAMRGIGHRSPSNGHLAPSDGEKGNTHPYESGRAGRSGDATRHQRFSGSHERLPIHTPIPGLGGDQGSIMSLGIHEEDDEDEKREQDIEEVWFPGAHADIGGGWDMADGEFPLSQVPLIWMVREARKAGVVFDKERMKTHNCWLDEFDLEESNLNLEGTGGTIPKIEVSASSPTGSTPTIPTFGNPTAATNGDGTATNGTSSSNISPTATPKGKKGPIQDTRQFLIDSCTKGKIHDCLCYPSGGLTLTGTLGWKIMEYLPFRRMDLQPDGSWKPITWPLPCGEVRDIPDDVKIHNSVIKRMDADPKYRPGNLIVGGGGRGVRVAPKHLGKGEWVVLREEGSLVGEVLVKKSTWEKENTHHKRERVDSGKVIGEKI</sequence>
<organism evidence="3 4">
    <name type="scientific">Morchella conica CCBAS932</name>
    <dbReference type="NCBI Taxonomy" id="1392247"/>
    <lineage>
        <taxon>Eukaryota</taxon>
        <taxon>Fungi</taxon>
        <taxon>Dikarya</taxon>
        <taxon>Ascomycota</taxon>
        <taxon>Pezizomycotina</taxon>
        <taxon>Pezizomycetes</taxon>
        <taxon>Pezizales</taxon>
        <taxon>Morchellaceae</taxon>
        <taxon>Morchella</taxon>
    </lineage>
</organism>
<reference evidence="3 4" key="1">
    <citation type="journal article" date="2018" name="Nat. Ecol. Evol.">
        <title>Pezizomycetes genomes reveal the molecular basis of ectomycorrhizal truffle lifestyle.</title>
        <authorList>
            <person name="Murat C."/>
            <person name="Payen T."/>
            <person name="Noel B."/>
            <person name="Kuo A."/>
            <person name="Morin E."/>
            <person name="Chen J."/>
            <person name="Kohler A."/>
            <person name="Krizsan K."/>
            <person name="Balestrini R."/>
            <person name="Da Silva C."/>
            <person name="Montanini B."/>
            <person name="Hainaut M."/>
            <person name="Levati E."/>
            <person name="Barry K.W."/>
            <person name="Belfiori B."/>
            <person name="Cichocki N."/>
            <person name="Clum A."/>
            <person name="Dockter R.B."/>
            <person name="Fauchery L."/>
            <person name="Guy J."/>
            <person name="Iotti M."/>
            <person name="Le Tacon F."/>
            <person name="Lindquist E.A."/>
            <person name="Lipzen A."/>
            <person name="Malagnac F."/>
            <person name="Mello A."/>
            <person name="Molinier V."/>
            <person name="Miyauchi S."/>
            <person name="Poulain J."/>
            <person name="Riccioni C."/>
            <person name="Rubini A."/>
            <person name="Sitrit Y."/>
            <person name="Splivallo R."/>
            <person name="Traeger S."/>
            <person name="Wang M."/>
            <person name="Zifcakova L."/>
            <person name="Wipf D."/>
            <person name="Zambonelli A."/>
            <person name="Paolocci F."/>
            <person name="Nowrousian M."/>
            <person name="Ottonello S."/>
            <person name="Baldrian P."/>
            <person name="Spatafora J.W."/>
            <person name="Henrissat B."/>
            <person name="Nagy L.G."/>
            <person name="Aury J.M."/>
            <person name="Wincker P."/>
            <person name="Grigoriev I.V."/>
            <person name="Bonfante P."/>
            <person name="Martin F.M."/>
        </authorList>
    </citation>
    <scope>NUCLEOTIDE SEQUENCE [LARGE SCALE GENOMIC DNA]</scope>
    <source>
        <strain evidence="3 4">CCBAS932</strain>
    </source>
</reference>
<dbReference type="PANTHER" id="PTHR33840:SF2">
    <property type="entry name" value="TLE1 PHOSPHOLIPASE DOMAIN-CONTAINING PROTEIN"/>
    <property type="match status" value="1"/>
</dbReference>
<dbReference type="STRING" id="1392247.A0A3N4L129"/>
<protein>
    <recommendedName>
        <fullName evidence="2">T6SS Phospholipase effector Tle1-like catalytic domain-containing protein</fullName>
    </recommendedName>
</protein>
<evidence type="ECO:0000313" key="4">
    <source>
        <dbReference type="Proteomes" id="UP000277580"/>
    </source>
</evidence>
<dbReference type="EMBL" id="ML119108">
    <property type="protein sequence ID" value="RPB16524.1"/>
    <property type="molecule type" value="Genomic_DNA"/>
</dbReference>
<dbReference type="InParanoid" id="A0A3N4L129"/>
<accession>A0A3N4L129</accession>
<evidence type="ECO:0000256" key="1">
    <source>
        <dbReference type="SAM" id="MobiDB-lite"/>
    </source>
</evidence>
<dbReference type="InterPro" id="IPR018712">
    <property type="entry name" value="Tle1-like_cat"/>
</dbReference>
<feature type="compositionally biased region" description="Low complexity" evidence="1">
    <location>
        <begin position="447"/>
        <end position="482"/>
    </location>
</feature>
<dbReference type="PANTHER" id="PTHR33840">
    <property type="match status" value="1"/>
</dbReference>
<dbReference type="Proteomes" id="UP000277580">
    <property type="component" value="Unassembled WGS sequence"/>
</dbReference>
<dbReference type="OrthoDB" id="3162439at2759"/>
<feature type="region of interest" description="Disordered" evidence="1">
    <location>
        <begin position="447"/>
        <end position="496"/>
    </location>
</feature>
<keyword evidence="4" id="KW-1185">Reference proteome</keyword>
<feature type="domain" description="T6SS Phospholipase effector Tle1-like catalytic" evidence="2">
    <location>
        <begin position="27"/>
        <end position="402"/>
    </location>
</feature>
<feature type="region of interest" description="Disordered" evidence="1">
    <location>
        <begin position="1"/>
        <end position="22"/>
    </location>
</feature>
<name>A0A3N4L129_9PEZI</name>
<evidence type="ECO:0000313" key="3">
    <source>
        <dbReference type="EMBL" id="RPB16524.1"/>
    </source>
</evidence>